<comment type="caution">
    <text evidence="2">The sequence shown here is derived from an EMBL/GenBank/DDBJ whole genome shotgun (WGS) entry which is preliminary data.</text>
</comment>
<dbReference type="GO" id="GO:0070181">
    <property type="term" value="F:small ribosomal subunit rRNA binding"/>
    <property type="evidence" value="ECO:0007669"/>
    <property type="project" value="TreeGrafter"/>
</dbReference>
<protein>
    <submittedName>
        <fullName evidence="2">Ssu ribosomal protein s6p</fullName>
    </submittedName>
</protein>
<dbReference type="InterPro" id="IPR000529">
    <property type="entry name" value="Ribosomal_bS6"/>
</dbReference>
<dbReference type="GO" id="GO:0005737">
    <property type="term" value="C:cytoplasm"/>
    <property type="evidence" value="ECO:0007669"/>
    <property type="project" value="UniProtKB-ARBA"/>
</dbReference>
<dbReference type="PANTHER" id="PTHR21011:SF1">
    <property type="entry name" value="SMALL RIBOSOMAL SUBUNIT PROTEIN BS6M"/>
    <property type="match status" value="1"/>
</dbReference>
<name>A0A0W8G6E8_9ZZZZ</name>
<dbReference type="InterPro" id="IPR014717">
    <property type="entry name" value="Transl_elong_EF1B/ribsomal_bS6"/>
</dbReference>
<dbReference type="GO" id="GO:0003735">
    <property type="term" value="F:structural constituent of ribosome"/>
    <property type="evidence" value="ECO:0007669"/>
    <property type="project" value="InterPro"/>
</dbReference>
<keyword evidence="2" id="KW-0689">Ribosomal protein</keyword>
<dbReference type="PANTHER" id="PTHR21011">
    <property type="entry name" value="MITOCHONDRIAL 28S RIBOSOMAL PROTEIN S6"/>
    <property type="match status" value="1"/>
</dbReference>
<dbReference type="EMBL" id="LNQE01000187">
    <property type="protein sequence ID" value="KUG28728.1"/>
    <property type="molecule type" value="Genomic_DNA"/>
</dbReference>
<sequence length="99" mass="11267">MRKYETLLLFSPELTSDNLQEILDTLKGIIEREGGSTETLDDWGMRDLAYMVNKQVRGHYIRLEYNLPPAGVAELERIVRITDGILKFVTVKLADKVAA</sequence>
<dbReference type="GO" id="GO:0006412">
    <property type="term" value="P:translation"/>
    <property type="evidence" value="ECO:0007669"/>
    <property type="project" value="InterPro"/>
</dbReference>
<dbReference type="AlphaFoldDB" id="A0A0W8G6E8"/>
<comment type="similarity">
    <text evidence="1">Belongs to the bacterial ribosomal protein bS6 family.</text>
</comment>
<dbReference type="InterPro" id="IPR020814">
    <property type="entry name" value="Ribosomal_S6_plastid/chlpt"/>
</dbReference>
<dbReference type="Gene3D" id="3.30.70.60">
    <property type="match status" value="1"/>
</dbReference>
<dbReference type="NCBIfam" id="TIGR00166">
    <property type="entry name" value="S6"/>
    <property type="match status" value="1"/>
</dbReference>
<organism evidence="2">
    <name type="scientific">hydrocarbon metagenome</name>
    <dbReference type="NCBI Taxonomy" id="938273"/>
    <lineage>
        <taxon>unclassified sequences</taxon>
        <taxon>metagenomes</taxon>
        <taxon>ecological metagenomes</taxon>
    </lineage>
</organism>
<keyword evidence="2" id="KW-0687">Ribonucleoprotein</keyword>
<dbReference type="HAMAP" id="MF_00360">
    <property type="entry name" value="Ribosomal_bS6"/>
    <property type="match status" value="1"/>
</dbReference>
<dbReference type="CDD" id="cd00473">
    <property type="entry name" value="bS6"/>
    <property type="match status" value="1"/>
</dbReference>
<dbReference type="GO" id="GO:0005840">
    <property type="term" value="C:ribosome"/>
    <property type="evidence" value="ECO:0007669"/>
    <property type="project" value="UniProtKB-KW"/>
</dbReference>
<evidence type="ECO:0000313" key="2">
    <source>
        <dbReference type="EMBL" id="KUG28728.1"/>
    </source>
</evidence>
<accession>A0A0W8G6E8</accession>
<dbReference type="Pfam" id="PF01250">
    <property type="entry name" value="Ribosomal_S6"/>
    <property type="match status" value="1"/>
</dbReference>
<evidence type="ECO:0000256" key="1">
    <source>
        <dbReference type="ARBA" id="ARBA00009512"/>
    </source>
</evidence>
<dbReference type="SUPFAM" id="SSF54995">
    <property type="entry name" value="Ribosomal protein S6"/>
    <property type="match status" value="1"/>
</dbReference>
<gene>
    <name evidence="2" type="ORF">ASZ90_001393</name>
</gene>
<dbReference type="InterPro" id="IPR035980">
    <property type="entry name" value="Ribosomal_bS6_sf"/>
</dbReference>
<reference evidence="2" key="1">
    <citation type="journal article" date="2015" name="Proc. Natl. Acad. Sci. U.S.A.">
        <title>Networks of energetic and metabolic interactions define dynamics in microbial communities.</title>
        <authorList>
            <person name="Embree M."/>
            <person name="Liu J.K."/>
            <person name="Al-Bassam M.M."/>
            <person name="Zengler K."/>
        </authorList>
    </citation>
    <scope>NUCLEOTIDE SEQUENCE</scope>
</reference>
<proteinExistence type="inferred from homology"/>